<name>A0A0Q0Z0N5_VIBMT</name>
<keyword evidence="1" id="KW-1133">Transmembrane helix</keyword>
<keyword evidence="1" id="KW-0812">Transmembrane</keyword>
<organism evidence="2 3">
    <name type="scientific">Vibrio metoecus</name>
    <dbReference type="NCBI Taxonomy" id="1481663"/>
    <lineage>
        <taxon>Bacteria</taxon>
        <taxon>Pseudomonadati</taxon>
        <taxon>Pseudomonadota</taxon>
        <taxon>Gammaproteobacteria</taxon>
        <taxon>Vibrionales</taxon>
        <taxon>Vibrionaceae</taxon>
        <taxon>Vibrio</taxon>
    </lineage>
</organism>
<feature type="transmembrane region" description="Helical" evidence="1">
    <location>
        <begin position="117"/>
        <end position="135"/>
    </location>
</feature>
<dbReference type="Proteomes" id="UP000050491">
    <property type="component" value="Unassembled WGS sequence"/>
</dbReference>
<evidence type="ECO:0000313" key="3">
    <source>
        <dbReference type="Proteomes" id="UP000050491"/>
    </source>
</evidence>
<gene>
    <name evidence="2" type="ORF">XV92_08825</name>
</gene>
<protein>
    <recommendedName>
        <fullName evidence="4">WbuO</fullName>
    </recommendedName>
</protein>
<keyword evidence="1" id="KW-0472">Membrane</keyword>
<dbReference type="AlphaFoldDB" id="A0A0Q0Z0N5"/>
<proteinExistence type="predicted"/>
<sequence length="251" mass="30131">MIFYFIPFLYFFETRVKTTYSKVSWLFIYIIPLLLFLYIENGINVFQTLLYVACVYSAYEMGYIFNDAVTTKREVNPTRRLDKEQQGFFDKFEPYIFLGRSLILSLLLYLYHFFYGGVYLLIINIFLIIVVFWVYNSIRNRFNLILHLVLVTLRFAFIGYSLSGFDSFIVLFFLFPLVNFLERASQTRFNLIFFQKLIFSNKTSGRYCYYFMCTLLACLLQLSHLTIGMFFYFFLYRLLSLILVKVTRVTI</sequence>
<feature type="transmembrane region" description="Helical" evidence="1">
    <location>
        <begin position="207"/>
        <end position="235"/>
    </location>
</feature>
<dbReference type="EMBL" id="LBGP01000011">
    <property type="protein sequence ID" value="KQB01573.1"/>
    <property type="molecule type" value="Genomic_DNA"/>
</dbReference>
<evidence type="ECO:0000313" key="2">
    <source>
        <dbReference type="EMBL" id="KQB01573.1"/>
    </source>
</evidence>
<reference evidence="2 3" key="1">
    <citation type="journal article" date="2015" name="Genome Biol. Evol.">
        <title>The Dynamics of Genetic Interactions between Vibrio metoecus and Vibrio cholerae, Two Close Relatives Co-Occurring in the Environment.</title>
        <authorList>
            <person name="Orata F.D."/>
            <person name="Kirchberger P.C."/>
            <person name="Meheust R."/>
            <person name="Barlow E.J."/>
            <person name="Tarr C.L."/>
            <person name="Boucher Y."/>
        </authorList>
    </citation>
    <scope>NUCLEOTIDE SEQUENCE [LARGE SCALE GENOMIC DNA]</scope>
    <source>
        <strain evidence="2 3">YB5B04</strain>
    </source>
</reference>
<dbReference type="PATRIC" id="fig|1481663.12.peg.525"/>
<feature type="transmembrane region" description="Helical" evidence="1">
    <location>
        <begin position="20"/>
        <end position="39"/>
    </location>
</feature>
<evidence type="ECO:0000256" key="1">
    <source>
        <dbReference type="SAM" id="Phobius"/>
    </source>
</evidence>
<evidence type="ECO:0008006" key="4">
    <source>
        <dbReference type="Google" id="ProtNLM"/>
    </source>
</evidence>
<comment type="caution">
    <text evidence="2">The sequence shown here is derived from an EMBL/GenBank/DDBJ whole genome shotgun (WGS) entry which is preliminary data.</text>
</comment>
<accession>A0A0Q0Z0N5</accession>